<protein>
    <submittedName>
        <fullName evidence="3">Amidohydrolase family-domain-containing protein</fullName>
    </submittedName>
</protein>
<keyword evidence="4" id="KW-1185">Reference proteome</keyword>
<dbReference type="EMBL" id="MU793337">
    <property type="protein sequence ID" value="KAJ3785604.1"/>
    <property type="molecule type" value="Genomic_DNA"/>
</dbReference>
<keyword evidence="1" id="KW-0472">Membrane</keyword>
<feature type="domain" description="Amidohydrolase 3" evidence="2">
    <location>
        <begin position="156"/>
        <end position="651"/>
    </location>
</feature>
<dbReference type="InterPro" id="IPR033932">
    <property type="entry name" value="YtcJ-like"/>
</dbReference>
<keyword evidence="1" id="KW-0812">Transmembrane</keyword>
<proteinExistence type="predicted"/>
<dbReference type="InterPro" id="IPR032466">
    <property type="entry name" value="Metal_Hydrolase"/>
</dbReference>
<dbReference type="SUPFAM" id="SSF51556">
    <property type="entry name" value="Metallo-dependent hydrolases"/>
    <property type="match status" value="1"/>
</dbReference>
<dbReference type="Proteomes" id="UP001163798">
    <property type="component" value="Unassembled WGS sequence"/>
</dbReference>
<dbReference type="PANTHER" id="PTHR22642:SF2">
    <property type="entry name" value="PROTEIN LONG AFTER FAR-RED 3"/>
    <property type="match status" value="1"/>
</dbReference>
<dbReference type="Pfam" id="PF07969">
    <property type="entry name" value="Amidohydro_3"/>
    <property type="match status" value="1"/>
</dbReference>
<comment type="caution">
    <text evidence="3">The sequence shown here is derived from an EMBL/GenBank/DDBJ whole genome shotgun (WGS) entry which is preliminary data.</text>
</comment>
<evidence type="ECO:0000313" key="3">
    <source>
        <dbReference type="EMBL" id="KAJ3785604.1"/>
    </source>
</evidence>
<dbReference type="GO" id="GO:0016810">
    <property type="term" value="F:hydrolase activity, acting on carbon-nitrogen (but not peptide) bonds"/>
    <property type="evidence" value="ECO:0007669"/>
    <property type="project" value="InterPro"/>
</dbReference>
<dbReference type="Gene3D" id="2.30.40.10">
    <property type="entry name" value="Urease, subunit C, domain 1"/>
    <property type="match status" value="1"/>
</dbReference>
<gene>
    <name evidence="3" type="ORF">GGU10DRAFT_354410</name>
</gene>
<dbReference type="AlphaFoldDB" id="A0AA38KA72"/>
<accession>A0AA38KA72</accession>
<dbReference type="PANTHER" id="PTHR22642">
    <property type="entry name" value="IMIDAZOLONEPROPIONASE"/>
    <property type="match status" value="1"/>
</dbReference>
<evidence type="ECO:0000313" key="4">
    <source>
        <dbReference type="Proteomes" id="UP001163798"/>
    </source>
</evidence>
<dbReference type="Gene3D" id="3.20.20.140">
    <property type="entry name" value="Metal-dependent hydrolases"/>
    <property type="match status" value="1"/>
</dbReference>
<evidence type="ECO:0000259" key="2">
    <source>
        <dbReference type="Pfam" id="PF07969"/>
    </source>
</evidence>
<evidence type="ECO:0000256" key="1">
    <source>
        <dbReference type="SAM" id="Phobius"/>
    </source>
</evidence>
<dbReference type="Gene3D" id="3.10.310.70">
    <property type="match status" value="1"/>
</dbReference>
<sequence>MGSSNESINVEPLYSDRRRRRVRVYFAILSCMNCVALYLIFFGPPIDTVLYNLCNSRNLFSLQFTGLTPHLQLHLDLDFNPIQDAEQVYALCSYNDTQPKIYTVDEHNTVKECIVVSGTNVVDSGSLIQITGRAISHGLVSSKKQFLNKVYHIPEDAIVVPSFTDSHVHSLEYGFHRLLPLDDAESIPAVVSLVKSYILSNPSVHANKTKWIYGWGFDKTRWHEDSANSSFSSTSTDSEMWPTYHAFESDPVTAGRPIWLTSKDGHAIWTSKKVIELAEERWGFEDGKWPDNEDLEGGRIMRGKDGRPDGIFLDNAQSLIHVPTPFEDNLMRFEITVADALANGITAMHDAGFLPETLEFYERLVSEGRVLPIRMYAMHNFNASAPYWGNTTEKYDHKVNRMKMSSVKLVCDGAMRSGGAYLYEPYTDDPSSSGFMRLPASLLNDIIPKFLKDGWQVNAHAIGDRANGLVLDAFEKAERELREEQGIELNERRPRIEHAQIMTTGDLERIGKLGVIASIQPTHVTDDMWYGEARLGPERVKGLYAFRSMMNSGARITLGSDIPVEGISPLEGFYAAITRTDKSGNSPHGSDGWFPEQKLTRLEALRGMTIDPAYASFSESTLGSLEPGKKADFVVLSKDIMSVEDPKEVLKTKVLATAFESRSYLISPAPVNFNKAFRLIRELLESNRRKLHFINTACNTVICYCDLHRFALVRYCNRSVANRVAVNTVISRICIKHNVVHGNNQVIVCVHNPASSQTRLVKTGIPIYLFSIQEIRRIRGHSCARSASNQVECPCWEKPSTLYWSH</sequence>
<dbReference type="InterPro" id="IPR013108">
    <property type="entry name" value="Amidohydro_3"/>
</dbReference>
<dbReference type="InterPro" id="IPR011059">
    <property type="entry name" value="Metal-dep_hydrolase_composite"/>
</dbReference>
<organism evidence="3 4">
    <name type="scientific">Lentinula aff. detonsa</name>
    <dbReference type="NCBI Taxonomy" id="2804958"/>
    <lineage>
        <taxon>Eukaryota</taxon>
        <taxon>Fungi</taxon>
        <taxon>Dikarya</taxon>
        <taxon>Basidiomycota</taxon>
        <taxon>Agaricomycotina</taxon>
        <taxon>Agaricomycetes</taxon>
        <taxon>Agaricomycetidae</taxon>
        <taxon>Agaricales</taxon>
        <taxon>Marasmiineae</taxon>
        <taxon>Omphalotaceae</taxon>
        <taxon>Lentinula</taxon>
    </lineage>
</organism>
<reference evidence="3" key="1">
    <citation type="submission" date="2022-08" db="EMBL/GenBank/DDBJ databases">
        <authorList>
            <consortium name="DOE Joint Genome Institute"/>
            <person name="Min B."/>
            <person name="Riley R."/>
            <person name="Sierra-Patev S."/>
            <person name="Naranjo-Ortiz M."/>
            <person name="Looney B."/>
            <person name="Konkel Z."/>
            <person name="Slot J.C."/>
            <person name="Sakamoto Y."/>
            <person name="Steenwyk J.L."/>
            <person name="Rokas A."/>
            <person name="Carro J."/>
            <person name="Camarero S."/>
            <person name="Ferreira P."/>
            <person name="Molpeceres G."/>
            <person name="Ruiz-Duenas F.J."/>
            <person name="Serrano A."/>
            <person name="Henrissat B."/>
            <person name="Drula E."/>
            <person name="Hughes K.W."/>
            <person name="Mata J.L."/>
            <person name="Ishikawa N.K."/>
            <person name="Vargas-Isla R."/>
            <person name="Ushijima S."/>
            <person name="Smith C.A."/>
            <person name="Ahrendt S."/>
            <person name="Andreopoulos W."/>
            <person name="He G."/>
            <person name="Labutti K."/>
            <person name="Lipzen A."/>
            <person name="Ng V."/>
            <person name="Sandor L."/>
            <person name="Barry K."/>
            <person name="Martinez A.T."/>
            <person name="Xiao Y."/>
            <person name="Gibbons J.G."/>
            <person name="Terashima K."/>
            <person name="Hibbett D.S."/>
            <person name="Grigoriev I.V."/>
        </authorList>
    </citation>
    <scope>NUCLEOTIDE SEQUENCE</scope>
    <source>
        <strain evidence="3">TFB10291</strain>
    </source>
</reference>
<dbReference type="CDD" id="cd01300">
    <property type="entry name" value="YtcJ_like"/>
    <property type="match status" value="1"/>
</dbReference>
<feature type="transmembrane region" description="Helical" evidence="1">
    <location>
        <begin position="24"/>
        <end position="43"/>
    </location>
</feature>
<keyword evidence="1" id="KW-1133">Transmembrane helix</keyword>
<name>A0AA38KA72_9AGAR</name>